<reference evidence="2 3" key="1">
    <citation type="journal article" date="2019" name="Emerg. Microbes Infect.">
        <title>Comprehensive subspecies identification of 175 nontuberculous mycobacteria species based on 7547 genomic profiles.</title>
        <authorList>
            <person name="Matsumoto Y."/>
            <person name="Kinjo T."/>
            <person name="Motooka D."/>
            <person name="Nabeya D."/>
            <person name="Jung N."/>
            <person name="Uechi K."/>
            <person name="Horii T."/>
            <person name="Iida T."/>
            <person name="Fujita J."/>
            <person name="Nakamura S."/>
        </authorList>
    </citation>
    <scope>NUCLEOTIDE SEQUENCE [LARGE SCALE GENOMIC DNA]</scope>
    <source>
        <strain evidence="2 3">JCM 30396</strain>
    </source>
</reference>
<dbReference type="RefSeq" id="WP_163751653.1">
    <property type="nucleotide sequence ID" value="NZ_AP022596.1"/>
</dbReference>
<keyword evidence="3" id="KW-1185">Reference proteome</keyword>
<dbReference type="Proteomes" id="UP000467148">
    <property type="component" value="Chromosome"/>
</dbReference>
<feature type="transmembrane region" description="Helical" evidence="1">
    <location>
        <begin position="29"/>
        <end position="48"/>
    </location>
</feature>
<organism evidence="2 3">
    <name type="scientific">Mycolicibacterium helvum</name>
    <dbReference type="NCBI Taxonomy" id="1534349"/>
    <lineage>
        <taxon>Bacteria</taxon>
        <taxon>Bacillati</taxon>
        <taxon>Actinomycetota</taxon>
        <taxon>Actinomycetes</taxon>
        <taxon>Mycobacteriales</taxon>
        <taxon>Mycobacteriaceae</taxon>
        <taxon>Mycolicibacterium</taxon>
    </lineage>
</organism>
<evidence type="ECO:0000256" key="1">
    <source>
        <dbReference type="SAM" id="Phobius"/>
    </source>
</evidence>
<dbReference type="AlphaFoldDB" id="A0A7I7THT7"/>
<dbReference type="EMBL" id="AP022596">
    <property type="protein sequence ID" value="BBY67726.1"/>
    <property type="molecule type" value="Genomic_DNA"/>
</dbReference>
<gene>
    <name evidence="2" type="ORF">MHEL_59690</name>
</gene>
<evidence type="ECO:0000313" key="2">
    <source>
        <dbReference type="EMBL" id="BBY67726.1"/>
    </source>
</evidence>
<protein>
    <submittedName>
        <fullName evidence="2">Uncharacterized protein</fullName>
    </submittedName>
</protein>
<keyword evidence="1" id="KW-0472">Membrane</keyword>
<sequence length="62" mass="6340">MGTAIAMVAAIFVAVYIGASISGELKTGMAVLIVLLCYGAVMVLTLFLRPTRASRPVVGGTP</sequence>
<name>A0A7I7THT7_9MYCO</name>
<proteinExistence type="predicted"/>
<evidence type="ECO:0000313" key="3">
    <source>
        <dbReference type="Proteomes" id="UP000467148"/>
    </source>
</evidence>
<keyword evidence="1" id="KW-1133">Transmembrane helix</keyword>
<accession>A0A7I7THT7</accession>
<keyword evidence="1" id="KW-0812">Transmembrane</keyword>
<dbReference type="KEGG" id="mhev:MHEL_59690"/>